<dbReference type="EMBL" id="CAADRP010002063">
    <property type="protein sequence ID" value="VFU60572.1"/>
    <property type="molecule type" value="Genomic_DNA"/>
</dbReference>
<dbReference type="AlphaFoldDB" id="A0A6N2N4B9"/>
<sequence length="135" mass="15326">MLGGPTFNFHNFMIIEMNFRFCNIPARILLAECAFLCMPKKVRERCERVAFIGGGELTGGAIWWASGAPGTHVTDGSHHNSNKLSFSEERWLLYAQPNVVYFTWQVAKEKQEKKNNMCVESITKEGIITAMHDAR</sequence>
<gene>
    <name evidence="1" type="ORF">SVIM_LOCUS449359</name>
</gene>
<organism evidence="1">
    <name type="scientific">Salix viminalis</name>
    <name type="common">Common osier</name>
    <name type="synonym">Basket willow</name>
    <dbReference type="NCBI Taxonomy" id="40686"/>
    <lineage>
        <taxon>Eukaryota</taxon>
        <taxon>Viridiplantae</taxon>
        <taxon>Streptophyta</taxon>
        <taxon>Embryophyta</taxon>
        <taxon>Tracheophyta</taxon>
        <taxon>Spermatophyta</taxon>
        <taxon>Magnoliopsida</taxon>
        <taxon>eudicotyledons</taxon>
        <taxon>Gunneridae</taxon>
        <taxon>Pentapetalae</taxon>
        <taxon>rosids</taxon>
        <taxon>fabids</taxon>
        <taxon>Malpighiales</taxon>
        <taxon>Salicaceae</taxon>
        <taxon>Saliceae</taxon>
        <taxon>Salix</taxon>
    </lineage>
</organism>
<protein>
    <submittedName>
        <fullName evidence="1">Uncharacterized protein</fullName>
    </submittedName>
</protein>
<name>A0A6N2N4B9_SALVM</name>
<evidence type="ECO:0000313" key="1">
    <source>
        <dbReference type="EMBL" id="VFU60572.1"/>
    </source>
</evidence>
<reference evidence="1" key="1">
    <citation type="submission" date="2019-03" db="EMBL/GenBank/DDBJ databases">
        <authorList>
            <person name="Mank J."/>
            <person name="Almeida P."/>
        </authorList>
    </citation>
    <scope>NUCLEOTIDE SEQUENCE</scope>
    <source>
        <strain evidence="1">78183</strain>
    </source>
</reference>
<accession>A0A6N2N4B9</accession>
<proteinExistence type="predicted"/>